<dbReference type="EMBL" id="JAHQCS010000149">
    <property type="protein sequence ID" value="MBU9713708.1"/>
    <property type="molecule type" value="Genomic_DNA"/>
</dbReference>
<evidence type="ECO:0000256" key="4">
    <source>
        <dbReference type="ARBA" id="ARBA00022705"/>
    </source>
</evidence>
<dbReference type="EC" id="2.7.7.7" evidence="1"/>
<dbReference type="RefSeq" id="WP_217067859.1">
    <property type="nucleotide sequence ID" value="NZ_JAHQCS010000149.1"/>
</dbReference>
<dbReference type="GO" id="GO:0003887">
    <property type="term" value="F:DNA-directed DNA polymerase activity"/>
    <property type="evidence" value="ECO:0007669"/>
    <property type="project" value="UniProtKB-EC"/>
</dbReference>
<dbReference type="PANTHER" id="PTHR11669:SF8">
    <property type="entry name" value="DNA POLYMERASE III SUBUNIT DELTA"/>
    <property type="match status" value="1"/>
</dbReference>
<evidence type="ECO:0000313" key="9">
    <source>
        <dbReference type="Proteomes" id="UP000784880"/>
    </source>
</evidence>
<evidence type="ECO:0000256" key="2">
    <source>
        <dbReference type="ARBA" id="ARBA00022679"/>
    </source>
</evidence>
<evidence type="ECO:0000259" key="7">
    <source>
        <dbReference type="Pfam" id="PF09115"/>
    </source>
</evidence>
<name>A0ABS6JN10_9BACI</name>
<feature type="domain" description="DNA polymerase III delta subunit C-terminal" evidence="7">
    <location>
        <begin position="240"/>
        <end position="326"/>
    </location>
</feature>
<dbReference type="InterPro" id="IPR015199">
    <property type="entry name" value="DNA_pol_III_delta_C"/>
</dbReference>
<proteinExistence type="predicted"/>
<protein>
    <recommendedName>
        <fullName evidence="1">DNA-directed DNA polymerase</fullName>
        <ecNumber evidence="1">2.7.7.7</ecNumber>
    </recommendedName>
</protein>
<dbReference type="InterPro" id="IPR050238">
    <property type="entry name" value="DNA_Rep/Repair_Clamp_Loader"/>
</dbReference>
<dbReference type="Pfam" id="PF13177">
    <property type="entry name" value="DNA_pol3_delta2"/>
    <property type="match status" value="1"/>
</dbReference>
<evidence type="ECO:0000256" key="6">
    <source>
        <dbReference type="ARBA" id="ARBA00049244"/>
    </source>
</evidence>
<comment type="catalytic activity">
    <reaction evidence="6">
        <text>DNA(n) + a 2'-deoxyribonucleoside 5'-triphosphate = DNA(n+1) + diphosphate</text>
        <dbReference type="Rhea" id="RHEA:22508"/>
        <dbReference type="Rhea" id="RHEA-COMP:17339"/>
        <dbReference type="Rhea" id="RHEA-COMP:17340"/>
        <dbReference type="ChEBI" id="CHEBI:33019"/>
        <dbReference type="ChEBI" id="CHEBI:61560"/>
        <dbReference type="ChEBI" id="CHEBI:173112"/>
        <dbReference type="EC" id="2.7.7.7"/>
    </reaction>
</comment>
<gene>
    <name evidence="8" type="primary">holB</name>
    <name evidence="8" type="ORF">KS419_18425</name>
</gene>
<evidence type="ECO:0000256" key="1">
    <source>
        <dbReference type="ARBA" id="ARBA00012417"/>
    </source>
</evidence>
<dbReference type="NCBIfam" id="TIGR00678">
    <property type="entry name" value="holB"/>
    <property type="match status" value="1"/>
</dbReference>
<evidence type="ECO:0000313" key="8">
    <source>
        <dbReference type="EMBL" id="MBU9713708.1"/>
    </source>
</evidence>
<dbReference type="PANTHER" id="PTHR11669">
    <property type="entry name" value="REPLICATION FACTOR C / DNA POLYMERASE III GAMMA-TAU SUBUNIT"/>
    <property type="match status" value="1"/>
</dbReference>
<dbReference type="Pfam" id="PF09115">
    <property type="entry name" value="DNApol3-delta_C"/>
    <property type="match status" value="1"/>
</dbReference>
<comment type="caution">
    <text evidence="8">The sequence shown here is derived from an EMBL/GenBank/DDBJ whole genome shotgun (WGS) entry which is preliminary data.</text>
</comment>
<keyword evidence="2 8" id="KW-0808">Transferase</keyword>
<keyword evidence="9" id="KW-1185">Reference proteome</keyword>
<dbReference type="Proteomes" id="UP000784880">
    <property type="component" value="Unassembled WGS sequence"/>
</dbReference>
<organism evidence="8 9">
    <name type="scientific">Evansella tamaricis</name>
    <dbReference type="NCBI Taxonomy" id="2069301"/>
    <lineage>
        <taxon>Bacteria</taxon>
        <taxon>Bacillati</taxon>
        <taxon>Bacillota</taxon>
        <taxon>Bacilli</taxon>
        <taxon>Bacillales</taxon>
        <taxon>Bacillaceae</taxon>
        <taxon>Evansella</taxon>
    </lineage>
</organism>
<dbReference type="NCBIfam" id="NF005972">
    <property type="entry name" value="PRK08058.1"/>
    <property type="match status" value="1"/>
</dbReference>
<evidence type="ECO:0000256" key="5">
    <source>
        <dbReference type="ARBA" id="ARBA00022932"/>
    </source>
</evidence>
<sequence>MNWDNLSLTQPTVVKMITNSLKKDRLAHAYLFEGGRGSGKREVAKVLTKSFFCENKSEVHPCLECADCKRIDSGNHPDVHVIQAEGNSIKVEQIRYLKKEFSFRGVESKKKVYIVEEAEKMTTGAANSILKFLEEPEGEALAILMTTQYHRIIKTIISRAQIISFAPLAPKQLIDKLMEEGIVETDAYAVSQITFDLEEAIQICQDNWIAQARNKVIQLVDEISLRPKYAFITIQEAWMPFFKDKQDMQLGLDLLMIWYRDVLRTQVNHDDQIVYIDQKLKLQDQALMLSQRKLGSNLQAVMNAKRRLDANTAPQLLMEQLLLRLQEG</sequence>
<evidence type="ECO:0000256" key="3">
    <source>
        <dbReference type="ARBA" id="ARBA00022695"/>
    </source>
</evidence>
<keyword evidence="5" id="KW-0239">DNA-directed DNA polymerase</keyword>
<reference evidence="8 9" key="1">
    <citation type="submission" date="2021-06" db="EMBL/GenBank/DDBJ databases">
        <title>Bacillus sp. RD4P76, an endophyte from a halophyte.</title>
        <authorList>
            <person name="Sun J.-Q."/>
        </authorList>
    </citation>
    <scope>NUCLEOTIDE SEQUENCE [LARGE SCALE GENOMIC DNA]</scope>
    <source>
        <strain evidence="8 9">CGMCC 1.15917</strain>
    </source>
</reference>
<dbReference type="InterPro" id="IPR004622">
    <property type="entry name" value="DNA_pol_HolB"/>
</dbReference>
<keyword evidence="3 8" id="KW-0548">Nucleotidyltransferase</keyword>
<keyword evidence="4" id="KW-0235">DNA replication</keyword>
<accession>A0ABS6JN10</accession>